<dbReference type="Pfam" id="PF02746">
    <property type="entry name" value="MR_MLE_N"/>
    <property type="match status" value="1"/>
</dbReference>
<dbReference type="InterPro" id="IPR034593">
    <property type="entry name" value="DgoD-like"/>
</dbReference>
<accession>A0A1J8PUZ7</accession>
<dbReference type="InterPro" id="IPR013341">
    <property type="entry name" value="Mandelate_racemase_N_dom"/>
</dbReference>
<name>A0A1J8PUZ7_9AGAM</name>
<evidence type="ECO:0000313" key="4">
    <source>
        <dbReference type="Proteomes" id="UP000183567"/>
    </source>
</evidence>
<dbReference type="PANTHER" id="PTHR48080">
    <property type="entry name" value="D-GALACTONATE DEHYDRATASE-RELATED"/>
    <property type="match status" value="1"/>
</dbReference>
<dbReference type="EMBL" id="LVVM01004708">
    <property type="protein sequence ID" value="OJA12311.1"/>
    <property type="molecule type" value="Genomic_DNA"/>
</dbReference>
<dbReference type="GO" id="GO:0016829">
    <property type="term" value="F:lyase activity"/>
    <property type="evidence" value="ECO:0007669"/>
    <property type="project" value="UniProtKB-KW"/>
</dbReference>
<keyword evidence="1" id="KW-0456">Lyase</keyword>
<dbReference type="STRING" id="180088.A0A1J8PUZ7"/>
<dbReference type="Gene3D" id="3.30.390.10">
    <property type="entry name" value="Enolase-like, N-terminal domain"/>
    <property type="match status" value="1"/>
</dbReference>
<dbReference type="SUPFAM" id="SSF54826">
    <property type="entry name" value="Enolase N-terminal domain-like"/>
    <property type="match status" value="1"/>
</dbReference>
<proteinExistence type="predicted"/>
<dbReference type="PANTHER" id="PTHR48080:SF2">
    <property type="entry name" value="D-GALACTONATE DEHYDRATASE"/>
    <property type="match status" value="1"/>
</dbReference>
<dbReference type="InterPro" id="IPR029017">
    <property type="entry name" value="Enolase-like_N"/>
</dbReference>
<dbReference type="Proteomes" id="UP000183567">
    <property type="component" value="Unassembled WGS sequence"/>
</dbReference>
<feature type="domain" description="Mandelate racemase/muconate lactonizing enzyme N-terminal" evidence="2">
    <location>
        <begin position="24"/>
        <end position="95"/>
    </location>
</feature>
<comment type="caution">
    <text evidence="3">The sequence shown here is derived from an EMBL/GenBank/DDBJ whole genome shotgun (WGS) entry which is preliminary data.</text>
</comment>
<keyword evidence="4" id="KW-1185">Reference proteome</keyword>
<evidence type="ECO:0000313" key="3">
    <source>
        <dbReference type="EMBL" id="OJA12311.1"/>
    </source>
</evidence>
<organism evidence="3 4">
    <name type="scientific">Rhizopogon vesiculosus</name>
    <dbReference type="NCBI Taxonomy" id="180088"/>
    <lineage>
        <taxon>Eukaryota</taxon>
        <taxon>Fungi</taxon>
        <taxon>Dikarya</taxon>
        <taxon>Basidiomycota</taxon>
        <taxon>Agaricomycotina</taxon>
        <taxon>Agaricomycetes</taxon>
        <taxon>Agaricomycetidae</taxon>
        <taxon>Boletales</taxon>
        <taxon>Suillineae</taxon>
        <taxon>Rhizopogonaceae</taxon>
        <taxon>Rhizopogon</taxon>
    </lineage>
</organism>
<evidence type="ECO:0000259" key="2">
    <source>
        <dbReference type="Pfam" id="PF02746"/>
    </source>
</evidence>
<protein>
    <recommendedName>
        <fullName evidence="2">Mandelate racemase/muconate lactonizing enzyme N-terminal domain-containing protein</fullName>
    </recommendedName>
</protein>
<dbReference type="OrthoDB" id="2579025at2759"/>
<gene>
    <name evidence="3" type="ORF">AZE42_13319</name>
</gene>
<dbReference type="AlphaFoldDB" id="A0A1J8PUZ7"/>
<reference evidence="3 4" key="1">
    <citation type="submission" date="2016-03" db="EMBL/GenBank/DDBJ databases">
        <title>Comparative genomics of the ectomycorrhizal sister species Rhizopogon vinicolor and Rhizopogon vesiculosus (Basidiomycota: Boletales) reveals a divergence of the mating type B locus.</title>
        <authorList>
            <person name="Mujic A.B."/>
            <person name="Kuo A."/>
            <person name="Tritt A."/>
            <person name="Lipzen A."/>
            <person name="Chen C."/>
            <person name="Johnson J."/>
            <person name="Sharma A."/>
            <person name="Barry K."/>
            <person name="Grigoriev I.V."/>
            <person name="Spatafora J.W."/>
        </authorList>
    </citation>
    <scope>NUCLEOTIDE SEQUENCE [LARGE SCALE GENOMIC DNA]</scope>
    <source>
        <strain evidence="3 4">AM-OR11-056</strain>
    </source>
</reference>
<evidence type="ECO:0000256" key="1">
    <source>
        <dbReference type="ARBA" id="ARBA00023239"/>
    </source>
</evidence>
<sequence length="96" mass="10742">MSLKTSASSNISKIEIFHVPPQWLFVRAETADGFIGWGEFTLEGHAEARFRGWHVDGIGDIWQIVCHARFYRGGPVLMSALSGLDIALWDIKGKKL</sequence>